<keyword evidence="1" id="KW-0808">Transferase</keyword>
<evidence type="ECO:0000313" key="2">
    <source>
        <dbReference type="Proteomes" id="UP000278398"/>
    </source>
</evidence>
<dbReference type="InterPro" id="IPR013024">
    <property type="entry name" value="GGCT-like"/>
</dbReference>
<keyword evidence="2" id="KW-1185">Reference proteome</keyword>
<dbReference type="RefSeq" id="WP_126702415.1">
    <property type="nucleotide sequence ID" value="NZ_RWKW01000123.1"/>
</dbReference>
<dbReference type="AlphaFoldDB" id="A0A429YK36"/>
<dbReference type="GO" id="GO:0016740">
    <property type="term" value="F:transferase activity"/>
    <property type="evidence" value="ECO:0007669"/>
    <property type="project" value="UniProtKB-KW"/>
</dbReference>
<accession>A0A429YK36</accession>
<dbReference type="Proteomes" id="UP000278398">
    <property type="component" value="Unassembled WGS sequence"/>
</dbReference>
<organism evidence="1 2">
    <name type="scientific">Aquibium carbonis</name>
    <dbReference type="NCBI Taxonomy" id="2495581"/>
    <lineage>
        <taxon>Bacteria</taxon>
        <taxon>Pseudomonadati</taxon>
        <taxon>Pseudomonadota</taxon>
        <taxon>Alphaproteobacteria</taxon>
        <taxon>Hyphomicrobiales</taxon>
        <taxon>Phyllobacteriaceae</taxon>
        <taxon>Aquibium</taxon>
    </lineage>
</organism>
<dbReference type="OrthoDB" id="5567366at2"/>
<dbReference type="EMBL" id="RWKW01000123">
    <property type="protein sequence ID" value="RST81792.1"/>
    <property type="molecule type" value="Genomic_DNA"/>
</dbReference>
<gene>
    <name evidence="1" type="ORF">EJC49_23775</name>
</gene>
<dbReference type="Gene3D" id="3.10.490.10">
    <property type="entry name" value="Gamma-glutamyl cyclotransferase-like"/>
    <property type="match status" value="1"/>
</dbReference>
<dbReference type="SUPFAM" id="SSF110857">
    <property type="entry name" value="Gamma-glutamyl cyclotransferase-like"/>
    <property type="match status" value="1"/>
</dbReference>
<proteinExistence type="predicted"/>
<protein>
    <submittedName>
        <fullName evidence="1">Gamma-glutamylcyclotransferase</fullName>
    </submittedName>
</protein>
<evidence type="ECO:0000313" key="1">
    <source>
        <dbReference type="EMBL" id="RST81792.1"/>
    </source>
</evidence>
<dbReference type="InterPro" id="IPR036568">
    <property type="entry name" value="GGCT-like_sf"/>
</dbReference>
<name>A0A429YK36_9HYPH</name>
<dbReference type="CDD" id="cd06661">
    <property type="entry name" value="GGCT_like"/>
    <property type="match status" value="1"/>
</dbReference>
<reference evidence="1 2" key="1">
    <citation type="submission" date="2018-12" db="EMBL/GenBank/DDBJ databases">
        <title>Mesorhizobium carbonis sp. nov., isolated from coal mine water.</title>
        <authorList>
            <person name="Xin W."/>
            <person name="Xu Z."/>
            <person name="Xiang F."/>
            <person name="Zhang J."/>
            <person name="Xi L."/>
            <person name="Liu J."/>
        </authorList>
    </citation>
    <scope>NUCLEOTIDE SEQUENCE [LARGE SCALE GENOMIC DNA]</scope>
    <source>
        <strain evidence="1 2">B2.3</strain>
    </source>
</reference>
<sequence length="208" mass="22918">MPAPGDLANLHARGEIVAYFGYGSLVNRATHRTAILHAVPARLTGWRRTWRPRPDMPGFPAALLSIRPEPRAACDGLIVFDRAENLAAVDAREARYQRLTLDIGSVETDLPLPGGLPLHVYVAQTDVPPHPEPPKILRSYLDAVLQGFLAEHGEAGVRRFLEDTEGFGTPIHDDRDRPVYPRAVELSGREQALFETLLAKPRQPDAAS</sequence>
<comment type="caution">
    <text evidence="1">The sequence shown here is derived from an EMBL/GenBank/DDBJ whole genome shotgun (WGS) entry which is preliminary data.</text>
</comment>